<dbReference type="InterPro" id="IPR036890">
    <property type="entry name" value="HATPase_C_sf"/>
</dbReference>
<evidence type="ECO:0000313" key="11">
    <source>
        <dbReference type="Proteomes" id="UP000474565"/>
    </source>
</evidence>
<dbReference type="Proteomes" id="UP000474565">
    <property type="component" value="Unassembled WGS sequence"/>
</dbReference>
<dbReference type="RefSeq" id="WP_161021191.1">
    <property type="nucleotide sequence ID" value="NZ_WWCP01000038.1"/>
</dbReference>
<evidence type="ECO:0000256" key="2">
    <source>
        <dbReference type="ARBA" id="ARBA00012438"/>
    </source>
</evidence>
<proteinExistence type="predicted"/>
<dbReference type="GO" id="GO:0005524">
    <property type="term" value="F:ATP binding"/>
    <property type="evidence" value="ECO:0007669"/>
    <property type="project" value="UniProtKB-KW"/>
</dbReference>
<dbReference type="CDD" id="cd00082">
    <property type="entry name" value="HisKA"/>
    <property type="match status" value="1"/>
</dbReference>
<evidence type="ECO:0000256" key="8">
    <source>
        <dbReference type="ARBA" id="ARBA00023012"/>
    </source>
</evidence>
<dbReference type="Pfam" id="PF02518">
    <property type="entry name" value="HATPase_c"/>
    <property type="match status" value="1"/>
</dbReference>
<evidence type="ECO:0000256" key="7">
    <source>
        <dbReference type="ARBA" id="ARBA00022840"/>
    </source>
</evidence>
<organism evidence="10 11">
    <name type="scientific">Duganella lactea</name>
    <dbReference type="NCBI Taxonomy" id="2692173"/>
    <lineage>
        <taxon>Bacteria</taxon>
        <taxon>Pseudomonadati</taxon>
        <taxon>Pseudomonadota</taxon>
        <taxon>Betaproteobacteria</taxon>
        <taxon>Burkholderiales</taxon>
        <taxon>Oxalobacteraceae</taxon>
        <taxon>Telluria group</taxon>
        <taxon>Duganella</taxon>
    </lineage>
</organism>
<dbReference type="InterPro" id="IPR003594">
    <property type="entry name" value="HATPase_dom"/>
</dbReference>
<dbReference type="EC" id="2.7.13.3" evidence="2"/>
<feature type="domain" description="Histidine kinase" evidence="9">
    <location>
        <begin position="24"/>
        <end position="239"/>
    </location>
</feature>
<keyword evidence="3" id="KW-0597">Phosphoprotein</keyword>
<gene>
    <name evidence="10" type="ORF">GTP44_22620</name>
</gene>
<name>A0A6L8MRQ6_9BURK</name>
<keyword evidence="6" id="KW-0418">Kinase</keyword>
<dbReference type="GO" id="GO:0000155">
    <property type="term" value="F:phosphorelay sensor kinase activity"/>
    <property type="evidence" value="ECO:0007669"/>
    <property type="project" value="InterPro"/>
</dbReference>
<dbReference type="AlphaFoldDB" id="A0A6L8MRQ6"/>
<dbReference type="Pfam" id="PF00512">
    <property type="entry name" value="HisKA"/>
    <property type="match status" value="1"/>
</dbReference>
<dbReference type="EMBL" id="WWCP01000038">
    <property type="protein sequence ID" value="MYM84727.1"/>
    <property type="molecule type" value="Genomic_DNA"/>
</dbReference>
<dbReference type="PANTHER" id="PTHR43065">
    <property type="entry name" value="SENSOR HISTIDINE KINASE"/>
    <property type="match status" value="1"/>
</dbReference>
<dbReference type="PROSITE" id="PS50109">
    <property type="entry name" value="HIS_KIN"/>
    <property type="match status" value="1"/>
</dbReference>
<evidence type="ECO:0000256" key="6">
    <source>
        <dbReference type="ARBA" id="ARBA00022777"/>
    </source>
</evidence>
<evidence type="ECO:0000259" key="9">
    <source>
        <dbReference type="PROSITE" id="PS50109"/>
    </source>
</evidence>
<dbReference type="InterPro" id="IPR005467">
    <property type="entry name" value="His_kinase_dom"/>
</dbReference>
<comment type="catalytic activity">
    <reaction evidence="1">
        <text>ATP + protein L-histidine = ADP + protein N-phospho-L-histidine.</text>
        <dbReference type="EC" id="2.7.13.3"/>
    </reaction>
</comment>
<dbReference type="PRINTS" id="PR00344">
    <property type="entry name" value="BCTRLSENSOR"/>
</dbReference>
<dbReference type="SUPFAM" id="SSF47384">
    <property type="entry name" value="Homodimeric domain of signal transducing histidine kinase"/>
    <property type="match status" value="1"/>
</dbReference>
<dbReference type="SUPFAM" id="SSF55874">
    <property type="entry name" value="ATPase domain of HSP90 chaperone/DNA topoisomerase II/histidine kinase"/>
    <property type="match status" value="1"/>
</dbReference>
<keyword evidence="7" id="KW-0067">ATP-binding</keyword>
<keyword evidence="4" id="KW-0808">Transferase</keyword>
<evidence type="ECO:0000256" key="5">
    <source>
        <dbReference type="ARBA" id="ARBA00022741"/>
    </source>
</evidence>
<sequence>MASTKPIPDLRPARLNALGAFAASIAHEVKQPLAAVALNAQACMKWLEQDPPQLDRARAALGVVLQASVAAASMVRSLDGMARQAAPERGPVIVDDMLRDVLQLLRAELRQQRVTLTEALSLDLYQLNADRVQLMQVIMNLVLNAIEAMRDMHDRPRALQLRSAQLNGTLRISIADSGPGIPPALTERVYEPLFSTKPGGTGMGLAICRDIIQAHGGQLWSEAAQPQGTVFHLSFKEYTLWTPSRS</sequence>
<protein>
    <recommendedName>
        <fullName evidence="2">histidine kinase</fullName>
        <ecNumber evidence="2">2.7.13.3</ecNumber>
    </recommendedName>
</protein>
<dbReference type="InterPro" id="IPR036097">
    <property type="entry name" value="HisK_dim/P_sf"/>
</dbReference>
<evidence type="ECO:0000256" key="4">
    <source>
        <dbReference type="ARBA" id="ARBA00022679"/>
    </source>
</evidence>
<dbReference type="SMART" id="SM00387">
    <property type="entry name" value="HATPase_c"/>
    <property type="match status" value="1"/>
</dbReference>
<dbReference type="InterPro" id="IPR003661">
    <property type="entry name" value="HisK_dim/P_dom"/>
</dbReference>
<reference evidence="10 11" key="1">
    <citation type="submission" date="2019-12" db="EMBL/GenBank/DDBJ databases">
        <title>Novel species isolated from a subtropical stream in China.</title>
        <authorList>
            <person name="Lu H."/>
        </authorList>
    </citation>
    <scope>NUCLEOTIDE SEQUENCE [LARGE SCALE GENOMIC DNA]</scope>
    <source>
        <strain evidence="10 11">FT50W</strain>
    </source>
</reference>
<accession>A0A6L8MRQ6</accession>
<dbReference type="SMART" id="SM00388">
    <property type="entry name" value="HisKA"/>
    <property type="match status" value="1"/>
</dbReference>
<evidence type="ECO:0000256" key="3">
    <source>
        <dbReference type="ARBA" id="ARBA00022553"/>
    </source>
</evidence>
<keyword evidence="5" id="KW-0547">Nucleotide-binding</keyword>
<evidence type="ECO:0000256" key="1">
    <source>
        <dbReference type="ARBA" id="ARBA00000085"/>
    </source>
</evidence>
<comment type="caution">
    <text evidence="10">The sequence shown here is derived from an EMBL/GenBank/DDBJ whole genome shotgun (WGS) entry which is preliminary data.</text>
</comment>
<keyword evidence="8" id="KW-0902">Two-component regulatory system</keyword>
<dbReference type="PANTHER" id="PTHR43065:SF10">
    <property type="entry name" value="PEROXIDE STRESS-ACTIVATED HISTIDINE KINASE MAK3"/>
    <property type="match status" value="1"/>
</dbReference>
<dbReference type="Gene3D" id="3.30.565.10">
    <property type="entry name" value="Histidine kinase-like ATPase, C-terminal domain"/>
    <property type="match status" value="1"/>
</dbReference>
<dbReference type="InterPro" id="IPR004358">
    <property type="entry name" value="Sig_transdc_His_kin-like_C"/>
</dbReference>
<evidence type="ECO:0000313" key="10">
    <source>
        <dbReference type="EMBL" id="MYM84727.1"/>
    </source>
</evidence>
<dbReference type="Gene3D" id="1.10.287.130">
    <property type="match status" value="1"/>
</dbReference>